<comment type="pathway">
    <text evidence="2">Lipid metabolism.</text>
</comment>
<evidence type="ECO:0000256" key="9">
    <source>
        <dbReference type="ARBA" id="ARBA00023136"/>
    </source>
</evidence>
<evidence type="ECO:0000256" key="3">
    <source>
        <dbReference type="ARBA" id="ARBA00008655"/>
    </source>
</evidence>
<evidence type="ECO:0000256" key="2">
    <source>
        <dbReference type="ARBA" id="ARBA00005189"/>
    </source>
</evidence>
<keyword evidence="4" id="KW-0444">Lipid biosynthesis</keyword>
<evidence type="ECO:0000256" key="12">
    <source>
        <dbReference type="ARBA" id="ARBA00023315"/>
    </source>
</evidence>
<evidence type="ECO:0000256" key="5">
    <source>
        <dbReference type="ARBA" id="ARBA00022679"/>
    </source>
</evidence>
<name>A0A183IN92_9BILA</name>
<dbReference type="AlphaFoldDB" id="A0A183IN92"/>
<feature type="domain" description="Phospholipid/glycerol acyltransferase" evidence="14">
    <location>
        <begin position="120"/>
        <end position="231"/>
    </location>
</feature>
<comment type="subcellular location">
    <subcellularLocation>
        <location evidence="1">Membrane</location>
    </subcellularLocation>
</comment>
<evidence type="ECO:0000313" key="15">
    <source>
        <dbReference type="WBParaSite" id="SBAD_0000529801-mRNA-1"/>
    </source>
</evidence>
<protein>
    <submittedName>
        <fullName evidence="15">PlsC domain-containing protein</fullName>
    </submittedName>
</protein>
<dbReference type="GO" id="GO:0008654">
    <property type="term" value="P:phospholipid biosynthetic process"/>
    <property type="evidence" value="ECO:0007669"/>
    <property type="project" value="UniProtKB-KW"/>
</dbReference>
<keyword evidence="10" id="KW-0594">Phospholipid biosynthesis</keyword>
<dbReference type="PANTHER" id="PTHR23063">
    <property type="entry name" value="PHOSPHOLIPID ACYLTRANSFERASE"/>
    <property type="match status" value="1"/>
</dbReference>
<evidence type="ECO:0000256" key="11">
    <source>
        <dbReference type="ARBA" id="ARBA00023264"/>
    </source>
</evidence>
<comment type="similarity">
    <text evidence="3">Belongs to the 1-acyl-sn-glycerol-3-phosphate acyltransferase family.</text>
</comment>
<dbReference type="Pfam" id="PF01553">
    <property type="entry name" value="Acyltransferase"/>
    <property type="match status" value="1"/>
</dbReference>
<keyword evidence="11" id="KW-1208">Phospholipid metabolism</keyword>
<dbReference type="GO" id="GO:0019432">
    <property type="term" value="P:triglyceride biosynthetic process"/>
    <property type="evidence" value="ECO:0007669"/>
    <property type="project" value="TreeGrafter"/>
</dbReference>
<evidence type="ECO:0000256" key="7">
    <source>
        <dbReference type="ARBA" id="ARBA00022989"/>
    </source>
</evidence>
<dbReference type="GO" id="GO:0016020">
    <property type="term" value="C:membrane"/>
    <property type="evidence" value="ECO:0007669"/>
    <property type="project" value="UniProtKB-SubCell"/>
</dbReference>
<dbReference type="CDD" id="cd07991">
    <property type="entry name" value="LPLAT_LPCAT1-like"/>
    <property type="match status" value="1"/>
</dbReference>
<dbReference type="GO" id="GO:0004366">
    <property type="term" value="F:glycerol-3-phosphate O-acyltransferase activity"/>
    <property type="evidence" value="ECO:0007669"/>
    <property type="project" value="TreeGrafter"/>
</dbReference>
<evidence type="ECO:0000256" key="6">
    <source>
        <dbReference type="ARBA" id="ARBA00022692"/>
    </source>
</evidence>
<keyword evidence="5" id="KW-0808">Transferase</keyword>
<dbReference type="GO" id="GO:0005783">
    <property type="term" value="C:endoplasmic reticulum"/>
    <property type="evidence" value="ECO:0007669"/>
    <property type="project" value="TreeGrafter"/>
</dbReference>
<sequence>LCFFQGSLIKKEATSRILRKVSGEEPQGSPVFTVVDDSLDLVKAGMEAVIEDEVTSRFSTEQLTSWNLLTRSSYGYHRFSLKLTAIWFVGLAFRYLILFPINLKRSISSESMENVARPRGICVANHTSPIDVLVLAQDNCYALVGQKQGGFLGFLQKSLSGLSSHVWFEREEASDRYRVRQRLQEHVDDPTKLPILIFPEGTCINNTSVMMFKKGSFEVGGTIYPVAIKYDPRFGDAFWNSSKQSYFQYLVMMMTSWALVCDVWYLPPMTKQEDESSITFANRVKKAIAEAGGLVDLQWYVRIKLQCENRFYRKTNPMLCENLKMASAPA</sequence>
<keyword evidence="8" id="KW-0443">Lipid metabolism</keyword>
<reference evidence="15" key="1">
    <citation type="submission" date="2016-06" db="UniProtKB">
        <authorList>
            <consortium name="WormBaseParasite"/>
        </authorList>
    </citation>
    <scope>IDENTIFICATION</scope>
</reference>
<accession>A0A183IN92</accession>
<evidence type="ECO:0000256" key="13">
    <source>
        <dbReference type="ARBA" id="ARBA00025707"/>
    </source>
</evidence>
<dbReference type="WBParaSite" id="SBAD_0000529801-mRNA-1">
    <property type="protein sequence ID" value="SBAD_0000529801-mRNA-1"/>
    <property type="gene ID" value="SBAD_0000529801"/>
</dbReference>
<dbReference type="InterPro" id="IPR045252">
    <property type="entry name" value="LPCAT1-like"/>
</dbReference>
<dbReference type="SUPFAM" id="SSF69593">
    <property type="entry name" value="Glycerol-3-phosphate (1)-acyltransferase"/>
    <property type="match status" value="1"/>
</dbReference>
<keyword evidence="6" id="KW-0812">Transmembrane</keyword>
<evidence type="ECO:0000256" key="4">
    <source>
        <dbReference type="ARBA" id="ARBA00022516"/>
    </source>
</evidence>
<keyword evidence="7" id="KW-1133">Transmembrane helix</keyword>
<evidence type="ECO:0000256" key="8">
    <source>
        <dbReference type="ARBA" id="ARBA00023098"/>
    </source>
</evidence>
<dbReference type="PANTHER" id="PTHR23063:SF2">
    <property type="entry name" value="GLYCEROL-3-PHOSPHATE ACYLTRANSFERASE 4, ISOFORM D-RELATED"/>
    <property type="match status" value="1"/>
</dbReference>
<dbReference type="SMART" id="SM00563">
    <property type="entry name" value="PlsC"/>
    <property type="match status" value="1"/>
</dbReference>
<proteinExistence type="inferred from homology"/>
<evidence type="ECO:0000256" key="1">
    <source>
        <dbReference type="ARBA" id="ARBA00004370"/>
    </source>
</evidence>
<evidence type="ECO:0000259" key="14">
    <source>
        <dbReference type="SMART" id="SM00563"/>
    </source>
</evidence>
<evidence type="ECO:0000256" key="10">
    <source>
        <dbReference type="ARBA" id="ARBA00023209"/>
    </source>
</evidence>
<dbReference type="InterPro" id="IPR002123">
    <property type="entry name" value="Plipid/glycerol_acylTrfase"/>
</dbReference>
<keyword evidence="9" id="KW-0472">Membrane</keyword>
<organism evidence="15">
    <name type="scientific">Soboliphyme baturini</name>
    <dbReference type="NCBI Taxonomy" id="241478"/>
    <lineage>
        <taxon>Eukaryota</taxon>
        <taxon>Metazoa</taxon>
        <taxon>Ecdysozoa</taxon>
        <taxon>Nematoda</taxon>
        <taxon>Enoplea</taxon>
        <taxon>Dorylaimia</taxon>
        <taxon>Dioctophymatida</taxon>
        <taxon>Dioctophymatoidea</taxon>
        <taxon>Soboliphymatidae</taxon>
        <taxon>Soboliphyme</taxon>
    </lineage>
</organism>
<keyword evidence="12" id="KW-0012">Acyltransferase</keyword>
<comment type="pathway">
    <text evidence="13">Phospholipid metabolism.</text>
</comment>